<accession>A0A086N037</accession>
<dbReference type="Proteomes" id="UP000029095">
    <property type="component" value="Unassembled WGS sequence"/>
</dbReference>
<keyword evidence="2" id="KW-1185">Reference proteome</keyword>
<dbReference type="EMBL" id="JNFQ01000002">
    <property type="protein sequence ID" value="KFG74505.1"/>
    <property type="molecule type" value="Genomic_DNA"/>
</dbReference>
<dbReference type="HOGENOM" id="CLU_2182519_0_0_11"/>
<reference evidence="1 2" key="1">
    <citation type="submission" date="2014-05" db="EMBL/GenBank/DDBJ databases">
        <title>Complete genome sequence of the Streptomyces mutabilis TRM45540.</title>
        <authorList>
            <person name="Luo X."/>
            <person name="Zhang L."/>
        </authorList>
    </citation>
    <scope>NUCLEOTIDE SEQUENCE [LARGE SCALE GENOMIC DNA]</scope>
    <source>
        <strain evidence="1 2">TRM45540</strain>
    </source>
</reference>
<dbReference type="AlphaFoldDB" id="A0A086N037"/>
<proteinExistence type="predicted"/>
<comment type="caution">
    <text evidence="1">The sequence shown here is derived from an EMBL/GenBank/DDBJ whole genome shotgun (WGS) entry which is preliminary data.</text>
</comment>
<gene>
    <name evidence="1" type="ORF">FM21_27570</name>
</gene>
<organism evidence="1 2">
    <name type="scientific">Streptomyces mutabilis</name>
    <dbReference type="NCBI Taxonomy" id="67332"/>
    <lineage>
        <taxon>Bacteria</taxon>
        <taxon>Bacillati</taxon>
        <taxon>Actinomycetota</taxon>
        <taxon>Actinomycetes</taxon>
        <taxon>Kitasatosporales</taxon>
        <taxon>Streptomycetaceae</taxon>
        <taxon>Streptomyces</taxon>
    </lineage>
</organism>
<sequence length="109" mass="11478">MVVMSIRISAYTVRADGTQTKPRTLYEGEGGEPLATGLMPPCLCPKCRGGRHDRSTTDPQGGFRDEGACPQAAVRESFGDDGGDLADHAAHECVDEVVVAGTYRTPPAA</sequence>
<evidence type="ECO:0000313" key="1">
    <source>
        <dbReference type="EMBL" id="KFG74505.1"/>
    </source>
</evidence>
<protein>
    <submittedName>
        <fullName evidence="1">Uncharacterized protein</fullName>
    </submittedName>
</protein>
<name>A0A086N037_9ACTN</name>
<evidence type="ECO:0000313" key="2">
    <source>
        <dbReference type="Proteomes" id="UP000029095"/>
    </source>
</evidence>